<dbReference type="AlphaFoldDB" id="Q8KC22"/>
<reference evidence="2 3" key="1">
    <citation type="journal article" date="2002" name="Proc. Natl. Acad. Sci. U.S.A.">
        <title>The complete genome sequence of Chlorobium tepidum TLS, a photosynthetic, anaerobic, green-sulfur bacterium.</title>
        <authorList>
            <person name="Eisen J.A."/>
            <person name="Nelson K.E."/>
            <person name="Paulsen I.T."/>
            <person name="Heidelberg J.F."/>
            <person name="Wu M."/>
            <person name="Dodson R.J."/>
            <person name="Deboy R."/>
            <person name="Gwinn M.L."/>
            <person name="Nelson W.C."/>
            <person name="Haft D.H."/>
            <person name="Hickey E.K."/>
            <person name="Peterson J.D."/>
            <person name="Durkin A.S."/>
            <person name="Kolonay J.L."/>
            <person name="Yang F."/>
            <person name="Holt I."/>
            <person name="Umayam L.A."/>
            <person name="Mason T."/>
            <person name="Brenner M."/>
            <person name="Shea T.P."/>
            <person name="Parksey D."/>
            <person name="Nierman W.C."/>
            <person name="Feldblyum T.V."/>
            <person name="Hansen C.L."/>
            <person name="Craven M.B."/>
            <person name="Radune D."/>
            <person name="Vamathevan J."/>
            <person name="Khouri H."/>
            <person name="White O."/>
            <person name="Gruber T.M."/>
            <person name="Ketchum K.A."/>
            <person name="Venter J.C."/>
            <person name="Tettelin H."/>
            <person name="Bryant D.A."/>
            <person name="Fraser C.M."/>
        </authorList>
    </citation>
    <scope>NUCLEOTIDE SEQUENCE [LARGE SCALE GENOMIC DNA]</scope>
    <source>
        <strain evidence="3">ATCC 49652 / DSM 12025 / NBRC 103806 / TLS</strain>
    </source>
</reference>
<proteinExistence type="predicted"/>
<name>Q8KC22_CHLTE</name>
<organism evidence="2 3">
    <name type="scientific">Chlorobaculum tepidum (strain ATCC 49652 / DSM 12025 / NBRC 103806 / TLS)</name>
    <name type="common">Chlorobium tepidum</name>
    <dbReference type="NCBI Taxonomy" id="194439"/>
    <lineage>
        <taxon>Bacteria</taxon>
        <taxon>Pseudomonadati</taxon>
        <taxon>Chlorobiota</taxon>
        <taxon>Chlorobiia</taxon>
        <taxon>Chlorobiales</taxon>
        <taxon>Chlorobiaceae</taxon>
        <taxon>Chlorobaculum</taxon>
    </lineage>
</organism>
<accession>Q8KC22</accession>
<feature type="transmembrane region" description="Helical" evidence="1">
    <location>
        <begin position="48"/>
        <end position="67"/>
    </location>
</feature>
<dbReference type="HOGENOM" id="CLU_2786347_0_0_10"/>
<dbReference type="STRING" id="194439.CT1604"/>
<keyword evidence="1" id="KW-0472">Membrane</keyword>
<keyword evidence="3" id="KW-1185">Reference proteome</keyword>
<sequence>MSANGLSGRCGRTAFTQAIKPVPLYRPRSNELLAAFKKAKTDYLRRKILYRFFHSISSVLWITRLKYG</sequence>
<keyword evidence="1" id="KW-0812">Transmembrane</keyword>
<evidence type="ECO:0000313" key="2">
    <source>
        <dbReference type="EMBL" id="AAM72829.1"/>
    </source>
</evidence>
<evidence type="ECO:0000256" key="1">
    <source>
        <dbReference type="SAM" id="Phobius"/>
    </source>
</evidence>
<evidence type="ECO:0000313" key="3">
    <source>
        <dbReference type="Proteomes" id="UP000001007"/>
    </source>
</evidence>
<dbReference type="KEGG" id="cte:CT1604"/>
<dbReference type="EnsemblBacteria" id="AAM72829">
    <property type="protein sequence ID" value="AAM72829"/>
    <property type="gene ID" value="CT1604"/>
</dbReference>
<keyword evidence="1" id="KW-1133">Transmembrane helix</keyword>
<protein>
    <submittedName>
        <fullName evidence="2">Uncharacterized protein</fullName>
    </submittedName>
</protein>
<dbReference type="EMBL" id="AE006470">
    <property type="protein sequence ID" value="AAM72829.1"/>
    <property type="molecule type" value="Genomic_DNA"/>
</dbReference>
<dbReference type="Proteomes" id="UP000001007">
    <property type="component" value="Chromosome"/>
</dbReference>
<gene>
    <name evidence="2" type="ordered locus">CT1604</name>
</gene>